<accession>A0ABT5YLF7</accession>
<protein>
    <recommendedName>
        <fullName evidence="3">Lipoprotein</fullName>
    </recommendedName>
</protein>
<gene>
    <name evidence="1" type="ORF">P2G67_07365</name>
</gene>
<evidence type="ECO:0000313" key="2">
    <source>
        <dbReference type="Proteomes" id="UP001215503"/>
    </source>
</evidence>
<organism evidence="1 2">
    <name type="scientific">Aquibaculum arenosum</name>
    <dbReference type="NCBI Taxonomy" id="3032591"/>
    <lineage>
        <taxon>Bacteria</taxon>
        <taxon>Pseudomonadati</taxon>
        <taxon>Pseudomonadota</taxon>
        <taxon>Alphaproteobacteria</taxon>
        <taxon>Rhodospirillales</taxon>
        <taxon>Rhodovibrionaceae</taxon>
        <taxon>Aquibaculum</taxon>
    </lineage>
</organism>
<keyword evidence="2" id="KW-1185">Reference proteome</keyword>
<proteinExistence type="predicted"/>
<dbReference type="EMBL" id="JARHUD010000004">
    <property type="protein sequence ID" value="MDF2095791.1"/>
    <property type="molecule type" value="Genomic_DNA"/>
</dbReference>
<comment type="caution">
    <text evidence="1">The sequence shown here is derived from an EMBL/GenBank/DDBJ whole genome shotgun (WGS) entry which is preliminary data.</text>
</comment>
<reference evidence="1 2" key="1">
    <citation type="submission" date="2023-03" db="EMBL/GenBank/DDBJ databases">
        <title>Fodinicurvata sp. CAU 1616 isolated from sea sendiment.</title>
        <authorList>
            <person name="Kim W."/>
        </authorList>
    </citation>
    <scope>NUCLEOTIDE SEQUENCE [LARGE SCALE GENOMIC DNA]</scope>
    <source>
        <strain evidence="1 2">CAU 1616</strain>
    </source>
</reference>
<dbReference type="RefSeq" id="WP_275821546.1">
    <property type="nucleotide sequence ID" value="NZ_JARHUD010000004.1"/>
</dbReference>
<evidence type="ECO:0000313" key="1">
    <source>
        <dbReference type="EMBL" id="MDF2095791.1"/>
    </source>
</evidence>
<dbReference type="Proteomes" id="UP001215503">
    <property type="component" value="Unassembled WGS sequence"/>
</dbReference>
<evidence type="ECO:0008006" key="3">
    <source>
        <dbReference type="Google" id="ProtNLM"/>
    </source>
</evidence>
<dbReference type="PROSITE" id="PS51257">
    <property type="entry name" value="PROKAR_LIPOPROTEIN"/>
    <property type="match status" value="1"/>
</dbReference>
<sequence>MRVFLTAATVAFALSGCETSARSDAEHQVYLQELARSYQGQTLYAFLNENPGFRAVGGYDVGGEREFVYESTWVVTDHAPTYQPGGMHYNDPGMGRAAANLAASIAGGGRSRSQTLVCRATIRAEQIRNKPTPASWRINALRFSGAC</sequence>
<name>A0ABT5YLF7_9PROT</name>